<evidence type="ECO:0000256" key="1">
    <source>
        <dbReference type="ARBA" id="ARBA00004395"/>
    </source>
</evidence>
<dbReference type="AlphaFoldDB" id="A0A1J4K4B1"/>
<dbReference type="GeneID" id="94839265"/>
<proteinExistence type="inferred from homology"/>
<evidence type="ECO:0000256" key="5">
    <source>
        <dbReference type="ARBA" id="ARBA00022927"/>
    </source>
</evidence>
<dbReference type="Pfam" id="PF04124">
    <property type="entry name" value="Dor1"/>
    <property type="match status" value="1"/>
</dbReference>
<comment type="caution">
    <text evidence="9">The sequence shown here is derived from an EMBL/GenBank/DDBJ whole genome shotgun (WGS) entry which is preliminary data.</text>
</comment>
<evidence type="ECO:0000256" key="3">
    <source>
        <dbReference type="ARBA" id="ARBA00020983"/>
    </source>
</evidence>
<evidence type="ECO:0000256" key="7">
    <source>
        <dbReference type="ARBA" id="ARBA00023136"/>
    </source>
</evidence>
<dbReference type="PANTHER" id="PTHR21311">
    <property type="entry name" value="CONSERVED OLIGOMERIC GOLGI COMPLEX COMPONENT 8"/>
    <property type="match status" value="1"/>
</dbReference>
<dbReference type="RefSeq" id="XP_068359359.1">
    <property type="nucleotide sequence ID" value="XM_068504561.1"/>
</dbReference>
<dbReference type="OrthoDB" id="1661054at2759"/>
<dbReference type="GO" id="GO:0017119">
    <property type="term" value="C:Golgi transport complex"/>
    <property type="evidence" value="ECO:0007669"/>
    <property type="project" value="InterPro"/>
</dbReference>
<keyword evidence="7" id="KW-0472">Membrane</keyword>
<name>A0A1J4K4B1_9EUKA</name>
<keyword evidence="5" id="KW-0653">Protein transport</keyword>
<evidence type="ECO:0000313" key="9">
    <source>
        <dbReference type="EMBL" id="OHT06223.1"/>
    </source>
</evidence>
<evidence type="ECO:0000256" key="8">
    <source>
        <dbReference type="ARBA" id="ARBA00031347"/>
    </source>
</evidence>
<evidence type="ECO:0000256" key="4">
    <source>
        <dbReference type="ARBA" id="ARBA00022448"/>
    </source>
</evidence>
<organism evidence="9 10">
    <name type="scientific">Tritrichomonas foetus</name>
    <dbReference type="NCBI Taxonomy" id="1144522"/>
    <lineage>
        <taxon>Eukaryota</taxon>
        <taxon>Metamonada</taxon>
        <taxon>Parabasalia</taxon>
        <taxon>Tritrichomonadida</taxon>
        <taxon>Tritrichomonadidae</taxon>
        <taxon>Tritrichomonas</taxon>
    </lineage>
</organism>
<dbReference type="Proteomes" id="UP000179807">
    <property type="component" value="Unassembled WGS sequence"/>
</dbReference>
<keyword evidence="4" id="KW-0813">Transport</keyword>
<dbReference type="EMBL" id="MLAK01000732">
    <property type="protein sequence ID" value="OHT06223.1"/>
    <property type="molecule type" value="Genomic_DNA"/>
</dbReference>
<dbReference type="VEuPathDB" id="TrichDB:TRFO_25766"/>
<accession>A0A1J4K4B1</accession>
<evidence type="ECO:0000256" key="6">
    <source>
        <dbReference type="ARBA" id="ARBA00023034"/>
    </source>
</evidence>
<dbReference type="SUPFAM" id="SSF74788">
    <property type="entry name" value="Cullin repeat-like"/>
    <property type="match status" value="1"/>
</dbReference>
<dbReference type="InterPro" id="IPR016159">
    <property type="entry name" value="Cullin_repeat-like_dom_sf"/>
</dbReference>
<keyword evidence="6" id="KW-0333">Golgi apparatus</keyword>
<gene>
    <name evidence="9" type="ORF">TRFO_25766</name>
</gene>
<comment type="subcellular location">
    <subcellularLocation>
        <location evidence="1">Golgi apparatus membrane</location>
        <topology evidence="1">Peripheral membrane protein</topology>
    </subcellularLocation>
</comment>
<dbReference type="GO" id="GO:0015031">
    <property type="term" value="P:protein transport"/>
    <property type="evidence" value="ECO:0007669"/>
    <property type="project" value="UniProtKB-KW"/>
</dbReference>
<reference evidence="9" key="1">
    <citation type="submission" date="2016-10" db="EMBL/GenBank/DDBJ databases">
        <authorList>
            <person name="Benchimol M."/>
            <person name="Almeida L.G."/>
            <person name="Vasconcelos A.T."/>
            <person name="Perreira-Neves A."/>
            <person name="Rosa I.A."/>
            <person name="Tasca T."/>
            <person name="Bogo M.R."/>
            <person name="de Souza W."/>
        </authorList>
    </citation>
    <scope>NUCLEOTIDE SEQUENCE [LARGE SCALE GENOMIC DNA]</scope>
    <source>
        <strain evidence="9">K</strain>
    </source>
</reference>
<comment type="similarity">
    <text evidence="2">Belongs to the COG8 family.</text>
</comment>
<evidence type="ECO:0000313" key="10">
    <source>
        <dbReference type="Proteomes" id="UP000179807"/>
    </source>
</evidence>
<protein>
    <recommendedName>
        <fullName evidence="3">Conserved oligomeric Golgi complex subunit 8</fullName>
    </recommendedName>
    <alternativeName>
        <fullName evidence="8">Component of oligomeric Golgi complex 8</fullName>
    </alternativeName>
</protein>
<evidence type="ECO:0000256" key="2">
    <source>
        <dbReference type="ARBA" id="ARBA00006419"/>
    </source>
</evidence>
<dbReference type="PANTHER" id="PTHR21311:SF0">
    <property type="entry name" value="CONSERVED OLIGOMERIC GOLGI COMPLEX SUBUNIT 8"/>
    <property type="match status" value="1"/>
</dbReference>
<keyword evidence="10" id="KW-1185">Reference proteome</keyword>
<dbReference type="InterPro" id="IPR007255">
    <property type="entry name" value="COG8"/>
</dbReference>
<sequence length="322" mass="36161">MDSDFSNYSLDVLLNEPSRLERSISSLKDQFEQSMTSNYDFFIKTCENASTITDDLESCSENIAKLSQSLSSSIELCSELCLTAQNAVTSNSKISAAFTHLGNVTTILSIPRMMRTCKVSNYPEEALQLYAAIDRFARQYPSLSSVQSALEESKIVRNDVAQTLIDSFTKKMKLTDIIKSVTLLRRAGVNTEAELRLAFVNGRRKKLQAKMAKLNHLSPLSYFDGLTKFYRNGLYKICTWYRALFNGDDADDDLTLHLAVQHEAANYCNALASALDAITDINDARLAMQGALYFMNSLGRLGFDFSLLVEHEFYHSKWAQST</sequence>
<dbReference type="GO" id="GO:0006891">
    <property type="term" value="P:intra-Golgi vesicle-mediated transport"/>
    <property type="evidence" value="ECO:0007669"/>
    <property type="project" value="TreeGrafter"/>
</dbReference>
<dbReference type="GO" id="GO:0000139">
    <property type="term" value="C:Golgi membrane"/>
    <property type="evidence" value="ECO:0007669"/>
    <property type="project" value="UniProtKB-SubCell"/>
</dbReference>